<dbReference type="Pfam" id="PF08389">
    <property type="entry name" value="Xpo1"/>
    <property type="match status" value="1"/>
</dbReference>
<comment type="similarity">
    <text evidence="2 9">Belongs to the exportin family.</text>
</comment>
<dbReference type="InterPro" id="IPR045546">
    <property type="entry name" value="Exportin-T_C"/>
</dbReference>
<evidence type="ECO:0000256" key="6">
    <source>
        <dbReference type="ARBA" id="ARBA00022555"/>
    </source>
</evidence>
<dbReference type="EMBL" id="LT635767">
    <property type="protein sequence ID" value="SGZ55394.1"/>
    <property type="molecule type" value="Genomic_DNA"/>
</dbReference>
<evidence type="ECO:0000256" key="4">
    <source>
        <dbReference type="ARBA" id="ARBA00022448"/>
    </source>
</evidence>
<evidence type="ECO:0000259" key="10">
    <source>
        <dbReference type="Pfam" id="PF08389"/>
    </source>
</evidence>
<keyword evidence="5 9" id="KW-0963">Cytoplasm</keyword>
<dbReference type="Pfam" id="PF19282">
    <property type="entry name" value="Exportin-T"/>
    <property type="match status" value="1"/>
</dbReference>
<organism evidence="12 13">
    <name type="scientific">Sungouiella intermedia</name>
    <dbReference type="NCBI Taxonomy" id="45354"/>
    <lineage>
        <taxon>Eukaryota</taxon>
        <taxon>Fungi</taxon>
        <taxon>Dikarya</taxon>
        <taxon>Ascomycota</taxon>
        <taxon>Saccharomycotina</taxon>
        <taxon>Pichiomycetes</taxon>
        <taxon>Metschnikowiaceae</taxon>
        <taxon>Sungouiella</taxon>
    </lineage>
</organism>
<dbReference type="AlphaFoldDB" id="A0A1L0BYB7"/>
<protein>
    <recommendedName>
        <fullName evidence="3 9">Exportin-T</fullName>
    </recommendedName>
    <alternativeName>
        <fullName evidence="9">Exportin(tRNA)</fullName>
    </alternativeName>
    <alternativeName>
        <fullName evidence="9">tRNA exportin</fullName>
    </alternativeName>
</protein>
<evidence type="ECO:0000313" key="13">
    <source>
        <dbReference type="Proteomes" id="UP000182259"/>
    </source>
</evidence>
<dbReference type="InterPro" id="IPR040017">
    <property type="entry name" value="XPOT"/>
</dbReference>
<evidence type="ECO:0000256" key="5">
    <source>
        <dbReference type="ARBA" id="ARBA00022490"/>
    </source>
</evidence>
<sequence length="986" mass="112596">MDQQIQQAVEIALSGTADPALKNQAFQFINEIKSTEQGYKTCVDLLLDSAAKGTKLNEGLKFFIFQVIDENTDKLSQEQLFTLNTNLFKYLNDVISSDQDDQVYMKNKFSDIFAKLFCYVYSQLDVDFLKKLLLMILSHHVLSVDYYLRIMISIHSEVGDKLISRSKDAQNRNNILKDLIRERDMALLVASWKSILTSAKDPVLLDNALKIVGYYIDWMEISLFILDGFLSVIFNYLKLSELRNQACLTLIEIISKKMKPTNKLQLLDLLDLTSIISSLKDDDLDFIENLARLANQIGLELTLVLENDNSLLPEISVQVLKLWPIILEFLGHEYDDVSQQVYPFIQQNLLLSKKIPALASDELLSTLLRKVIGKMKYDEDDDGFEDDEQFFEVRLKLKTFQDTIAVLRPAIYLEIVPSVIESSLFGTPSSWITVDLALYELSNFADSLKNNLINLPKNEISSSKPYQVVQNFLVKIINNFNLINHPKNQLGFFELIIRHFTTKNFTNTTNTSMDELITKILELFSDYGLFNGVESVRLRTWYLFFRFVNATKPKINEFMLENLLMKFQPLLVITAELPTRDDDDDLIENGNFNNQLYLFEALGMLVALTDKAEVAAKSVDILFQPLFSTLEACISRDDKSVNPLIPLQAHHSLMAISTIVKGLDTQAPGKADPLKNNAALVGKIGNAAQVVLITLENFNKSESVREAARFAFARLMPILDLDGSAHLSKLISLILATPNLKIQELADFSGFVGQIVHQFRNNDNIFQLLNDLMTPMILKFYETLQIEDEDYPNLVREKYALKRALLYFISIIVLNNQFSLFLTETNKPLFPRLLASIVEYSCDIEETTTTKAAITQFGNVISVIGCNNGKLLDEKDKYASTLSPIEGIDDYLMENTVKLCFELPFQQERFDLKDAQFRNIAGELSLLLTIYRERLKQQEFVSFLANYLTNMGLAQQMANDFCSKLVELNAKDFKKYYVNFLSEFKK</sequence>
<feature type="domain" description="Exportin-T C-terminal" evidence="11">
    <location>
        <begin position="320"/>
        <end position="983"/>
    </location>
</feature>
<reference evidence="13" key="1">
    <citation type="submission" date="2016-10" db="EMBL/GenBank/DDBJ databases">
        <authorList>
            <person name="Geijer C."/>
            <person name="Jareborg N."/>
            <person name="Dainat J."/>
        </authorList>
    </citation>
    <scope>NUCLEOTIDE SEQUENCE [LARGE SCALE GENOMIC DNA]</scope>
    <source>
        <strain evidence="13">PYCC 4715</strain>
    </source>
</reference>
<dbReference type="GO" id="GO:0005737">
    <property type="term" value="C:cytoplasm"/>
    <property type="evidence" value="ECO:0007669"/>
    <property type="project" value="UniProtKB-SubCell"/>
</dbReference>
<keyword evidence="8 9" id="KW-0539">Nucleus</keyword>
<dbReference type="SUPFAM" id="SSF48371">
    <property type="entry name" value="ARM repeat"/>
    <property type="match status" value="1"/>
</dbReference>
<evidence type="ECO:0000256" key="3">
    <source>
        <dbReference type="ARBA" id="ARBA00018928"/>
    </source>
</evidence>
<dbReference type="Gene3D" id="1.25.10.10">
    <property type="entry name" value="Leucine-rich Repeat Variant"/>
    <property type="match status" value="1"/>
</dbReference>
<accession>A0A1L0BYB7</accession>
<dbReference type="GO" id="GO:0031267">
    <property type="term" value="F:small GTPase binding"/>
    <property type="evidence" value="ECO:0007669"/>
    <property type="project" value="InterPro"/>
</dbReference>
<feature type="domain" description="Exportin-1/Importin-beta-like" evidence="10">
    <location>
        <begin position="103"/>
        <end position="250"/>
    </location>
</feature>
<evidence type="ECO:0000256" key="9">
    <source>
        <dbReference type="RuleBase" id="RU366037"/>
    </source>
</evidence>
<evidence type="ECO:0000256" key="2">
    <source>
        <dbReference type="ARBA" id="ARBA00009466"/>
    </source>
</evidence>
<dbReference type="GO" id="GO:0005643">
    <property type="term" value="C:nuclear pore"/>
    <property type="evidence" value="ECO:0007669"/>
    <property type="project" value="TreeGrafter"/>
</dbReference>
<keyword evidence="4 9" id="KW-0813">Transport</keyword>
<proteinExistence type="inferred from homology"/>
<dbReference type="PANTHER" id="PTHR15952:SF11">
    <property type="entry name" value="EXPORTIN-T"/>
    <property type="match status" value="1"/>
</dbReference>
<dbReference type="PANTHER" id="PTHR15952">
    <property type="entry name" value="EXPORTIN-T/LOS1"/>
    <property type="match status" value="1"/>
</dbReference>
<gene>
    <name evidence="12" type="ORF">SAMEA4029009_CIC11G00000000719</name>
</gene>
<evidence type="ECO:0000259" key="11">
    <source>
        <dbReference type="Pfam" id="PF19282"/>
    </source>
</evidence>
<evidence type="ECO:0000256" key="7">
    <source>
        <dbReference type="ARBA" id="ARBA00022884"/>
    </source>
</evidence>
<dbReference type="GO" id="GO:0071528">
    <property type="term" value="P:tRNA re-export from nucleus"/>
    <property type="evidence" value="ECO:0007669"/>
    <property type="project" value="UniProtKB-UniRule"/>
</dbReference>
<dbReference type="InterPro" id="IPR013598">
    <property type="entry name" value="Exportin-1/Importin-b-like"/>
</dbReference>
<comment type="function">
    <text evidence="9">tRNA nucleus export receptor which facilitates tRNA translocation across the nuclear pore complex.</text>
</comment>
<name>A0A1L0BYB7_9ASCO</name>
<keyword evidence="7 9" id="KW-0694">RNA-binding</keyword>
<keyword evidence="6 9" id="KW-0820">tRNA-binding</keyword>
<dbReference type="InterPro" id="IPR016024">
    <property type="entry name" value="ARM-type_fold"/>
</dbReference>
<dbReference type="GO" id="GO:0016363">
    <property type="term" value="C:nuclear matrix"/>
    <property type="evidence" value="ECO:0007669"/>
    <property type="project" value="TreeGrafter"/>
</dbReference>
<dbReference type="Proteomes" id="UP000182259">
    <property type="component" value="Chromosome IV"/>
</dbReference>
<evidence type="ECO:0000313" key="12">
    <source>
        <dbReference type="EMBL" id="SGZ55394.1"/>
    </source>
</evidence>
<dbReference type="GO" id="GO:0000049">
    <property type="term" value="F:tRNA binding"/>
    <property type="evidence" value="ECO:0007669"/>
    <property type="project" value="UniProtKB-UniRule"/>
</dbReference>
<dbReference type="InterPro" id="IPR011989">
    <property type="entry name" value="ARM-like"/>
</dbReference>
<evidence type="ECO:0000256" key="8">
    <source>
        <dbReference type="ARBA" id="ARBA00023242"/>
    </source>
</evidence>
<comment type="subcellular location">
    <subcellularLocation>
        <location evidence="1 9">Cytoplasm</location>
    </subcellularLocation>
    <subcellularLocation>
        <location evidence="9">Nucleus</location>
    </subcellularLocation>
    <text evidence="9">Shuttles between the nucleus and the cytoplasm.</text>
</comment>
<evidence type="ECO:0000256" key="1">
    <source>
        <dbReference type="ARBA" id="ARBA00004496"/>
    </source>
</evidence>